<accession>A0ACC1M9I7</accession>
<keyword evidence="2" id="KW-1185">Reference proteome</keyword>
<reference evidence="1" key="1">
    <citation type="submission" date="2022-07" db="EMBL/GenBank/DDBJ databases">
        <title>Phylogenomic reconstructions and comparative analyses of Kickxellomycotina fungi.</title>
        <authorList>
            <person name="Reynolds N.K."/>
            <person name="Stajich J.E."/>
            <person name="Barry K."/>
            <person name="Grigoriev I.V."/>
            <person name="Crous P."/>
            <person name="Smith M.E."/>
        </authorList>
    </citation>
    <scope>NUCLEOTIDE SEQUENCE</scope>
    <source>
        <strain evidence="1">CBS 190363</strain>
    </source>
</reference>
<evidence type="ECO:0000313" key="1">
    <source>
        <dbReference type="EMBL" id="KAJ2900074.1"/>
    </source>
</evidence>
<name>A0ACC1M9I7_9FUNG</name>
<proteinExistence type="predicted"/>
<protein>
    <submittedName>
        <fullName evidence="1">Uncharacterized protein</fullName>
    </submittedName>
</protein>
<dbReference type="EMBL" id="JANBVB010000012">
    <property type="protein sequence ID" value="KAJ2900074.1"/>
    <property type="molecule type" value="Genomic_DNA"/>
</dbReference>
<gene>
    <name evidence="1" type="ORF">IWW38_000694</name>
</gene>
<dbReference type="Proteomes" id="UP001139981">
    <property type="component" value="Unassembled WGS sequence"/>
</dbReference>
<sequence>MDTDRAIAGAILVATGTFYLAVAHRYQQFTCYPSVCIAWFLLVYALCLVLHPPARASSSGDGFEDDIRRRTVYLAVGIMQSLGLTFASSCLLKRMWQIIGRVCLGGLSGLALAFYAMAMSPGGLVQSVGGRAAISVVGSVAVAAAQVYLPARAFSACSAILGAYMLVVGVDCCARTGYINHIAVFTNLRLDVKYGAERPAMALQAVALGLAVLSVAVQRFLALLRFRKYVVGN</sequence>
<comment type="caution">
    <text evidence="1">The sequence shown here is derived from an EMBL/GenBank/DDBJ whole genome shotgun (WGS) entry which is preliminary data.</text>
</comment>
<evidence type="ECO:0000313" key="2">
    <source>
        <dbReference type="Proteomes" id="UP001139981"/>
    </source>
</evidence>
<organism evidence="1 2">
    <name type="scientific">Coemansia aciculifera</name>
    <dbReference type="NCBI Taxonomy" id="417176"/>
    <lineage>
        <taxon>Eukaryota</taxon>
        <taxon>Fungi</taxon>
        <taxon>Fungi incertae sedis</taxon>
        <taxon>Zoopagomycota</taxon>
        <taxon>Kickxellomycotina</taxon>
        <taxon>Kickxellomycetes</taxon>
        <taxon>Kickxellales</taxon>
        <taxon>Kickxellaceae</taxon>
        <taxon>Coemansia</taxon>
    </lineage>
</organism>